<dbReference type="Pfam" id="PF01638">
    <property type="entry name" value="HxlR"/>
    <property type="match status" value="2"/>
</dbReference>
<keyword evidence="3" id="KW-0804">Transcription</keyword>
<evidence type="ECO:0000259" key="4">
    <source>
        <dbReference type="PROSITE" id="PS51118"/>
    </source>
</evidence>
<keyword evidence="6" id="KW-1185">Reference proteome</keyword>
<evidence type="ECO:0000256" key="2">
    <source>
        <dbReference type="ARBA" id="ARBA00023125"/>
    </source>
</evidence>
<evidence type="ECO:0000313" key="6">
    <source>
        <dbReference type="Proteomes" id="UP001138757"/>
    </source>
</evidence>
<dbReference type="EMBL" id="JAHGAW010000015">
    <property type="protein sequence ID" value="MBT2189159.1"/>
    <property type="molecule type" value="Genomic_DNA"/>
</dbReference>
<dbReference type="PANTHER" id="PTHR33204:SF18">
    <property type="entry name" value="TRANSCRIPTIONAL REGULATORY PROTEIN"/>
    <property type="match status" value="1"/>
</dbReference>
<evidence type="ECO:0000256" key="1">
    <source>
        <dbReference type="ARBA" id="ARBA00023015"/>
    </source>
</evidence>
<feature type="domain" description="HTH hxlR-type" evidence="4">
    <location>
        <begin position="88"/>
        <end position="179"/>
    </location>
</feature>
<sequence length="179" mass="19049">MSSNLSPDLLQALSKHRWAVVVLAHMAERGGGRFAEMANRIGAPRDSLRRTLAALIAQGWIMPNPGHGHPLRPDYLLTEAGRPIGSACRAIVAAQAKAGMPPQAVTRWSLPLLRLIGGGEARFNRLERAMEGATPRAVAASLKALIAHDLVARDLVAGFPPSSAYRLTGRGEVVARALS</sequence>
<dbReference type="InterPro" id="IPR002577">
    <property type="entry name" value="HTH_HxlR"/>
</dbReference>
<name>A0A9X1DFW2_9SPHN</name>
<organism evidence="5 6">
    <name type="scientific">Sphingobium nicotianae</name>
    <dbReference type="NCBI Taxonomy" id="2782607"/>
    <lineage>
        <taxon>Bacteria</taxon>
        <taxon>Pseudomonadati</taxon>
        <taxon>Pseudomonadota</taxon>
        <taxon>Alphaproteobacteria</taxon>
        <taxon>Sphingomonadales</taxon>
        <taxon>Sphingomonadaceae</taxon>
        <taxon>Sphingobium</taxon>
    </lineage>
</organism>
<dbReference type="AlphaFoldDB" id="A0A9X1DFW2"/>
<proteinExistence type="predicted"/>
<dbReference type="InterPro" id="IPR036388">
    <property type="entry name" value="WH-like_DNA-bd_sf"/>
</dbReference>
<protein>
    <submittedName>
        <fullName evidence="5">Winged helix-turn-helix transcriptional regulator</fullName>
    </submittedName>
</protein>
<keyword evidence="1" id="KW-0805">Transcription regulation</keyword>
<keyword evidence="2" id="KW-0238">DNA-binding</keyword>
<dbReference type="Gene3D" id="1.10.10.10">
    <property type="entry name" value="Winged helix-like DNA-binding domain superfamily/Winged helix DNA-binding domain"/>
    <property type="match status" value="2"/>
</dbReference>
<dbReference type="PANTHER" id="PTHR33204">
    <property type="entry name" value="TRANSCRIPTIONAL REGULATOR, MARR FAMILY"/>
    <property type="match status" value="1"/>
</dbReference>
<dbReference type="Proteomes" id="UP001138757">
    <property type="component" value="Unassembled WGS sequence"/>
</dbReference>
<reference evidence="5" key="1">
    <citation type="submission" date="2021-05" db="EMBL/GenBank/DDBJ databases">
        <title>Genome of Sphingobium sp. strain.</title>
        <authorList>
            <person name="Fan R."/>
        </authorList>
    </citation>
    <scope>NUCLEOTIDE SEQUENCE</scope>
    <source>
        <strain evidence="5">H33</strain>
    </source>
</reference>
<dbReference type="InterPro" id="IPR036390">
    <property type="entry name" value="WH_DNA-bd_sf"/>
</dbReference>
<feature type="domain" description="HTH hxlR-type" evidence="4">
    <location>
        <begin position="5"/>
        <end position="103"/>
    </location>
</feature>
<accession>A0A9X1DFW2</accession>
<comment type="caution">
    <text evidence="5">The sequence shown here is derived from an EMBL/GenBank/DDBJ whole genome shotgun (WGS) entry which is preliminary data.</text>
</comment>
<dbReference type="GO" id="GO:0003677">
    <property type="term" value="F:DNA binding"/>
    <property type="evidence" value="ECO:0007669"/>
    <property type="project" value="UniProtKB-KW"/>
</dbReference>
<dbReference type="RefSeq" id="WP_214625413.1">
    <property type="nucleotide sequence ID" value="NZ_JAHGAW010000015.1"/>
</dbReference>
<dbReference type="SUPFAM" id="SSF46785">
    <property type="entry name" value="Winged helix' DNA-binding domain"/>
    <property type="match status" value="2"/>
</dbReference>
<gene>
    <name evidence="5" type="ORF">KK488_19595</name>
</gene>
<evidence type="ECO:0000256" key="3">
    <source>
        <dbReference type="ARBA" id="ARBA00023163"/>
    </source>
</evidence>
<evidence type="ECO:0000313" key="5">
    <source>
        <dbReference type="EMBL" id="MBT2189159.1"/>
    </source>
</evidence>
<dbReference type="PROSITE" id="PS51118">
    <property type="entry name" value="HTH_HXLR"/>
    <property type="match status" value="2"/>
</dbReference>